<reference evidence="13 14" key="1">
    <citation type="journal article" date="2018" name="Mol. Plant">
        <title>The genome of Artemisia annua provides insight into the evolution of Asteraceae family and artemisinin biosynthesis.</title>
        <authorList>
            <person name="Shen Q."/>
            <person name="Zhang L."/>
            <person name="Liao Z."/>
            <person name="Wang S."/>
            <person name="Yan T."/>
            <person name="Shi P."/>
            <person name="Liu M."/>
            <person name="Fu X."/>
            <person name="Pan Q."/>
            <person name="Wang Y."/>
            <person name="Lv Z."/>
            <person name="Lu X."/>
            <person name="Zhang F."/>
            <person name="Jiang W."/>
            <person name="Ma Y."/>
            <person name="Chen M."/>
            <person name="Hao X."/>
            <person name="Li L."/>
            <person name="Tang Y."/>
            <person name="Lv G."/>
            <person name="Zhou Y."/>
            <person name="Sun X."/>
            <person name="Brodelius P.E."/>
            <person name="Rose J.K.C."/>
            <person name="Tang K."/>
        </authorList>
    </citation>
    <scope>NUCLEOTIDE SEQUENCE [LARGE SCALE GENOMIC DNA]</scope>
    <source>
        <strain evidence="14">cv. Huhao1</strain>
        <tissue evidence="13">Leaf</tissue>
    </source>
</reference>
<gene>
    <name evidence="13" type="ORF">CTI12_AA015160</name>
</gene>
<organism evidence="13 14">
    <name type="scientific">Artemisia annua</name>
    <name type="common">Sweet wormwood</name>
    <dbReference type="NCBI Taxonomy" id="35608"/>
    <lineage>
        <taxon>Eukaryota</taxon>
        <taxon>Viridiplantae</taxon>
        <taxon>Streptophyta</taxon>
        <taxon>Embryophyta</taxon>
        <taxon>Tracheophyta</taxon>
        <taxon>Spermatophyta</taxon>
        <taxon>Magnoliopsida</taxon>
        <taxon>eudicotyledons</taxon>
        <taxon>Gunneridae</taxon>
        <taxon>Pentapetalae</taxon>
        <taxon>asterids</taxon>
        <taxon>campanulids</taxon>
        <taxon>Asterales</taxon>
        <taxon>Asteraceae</taxon>
        <taxon>Asteroideae</taxon>
        <taxon>Anthemideae</taxon>
        <taxon>Artemisiinae</taxon>
        <taxon>Artemisia</taxon>
    </lineage>
</organism>
<dbReference type="Gene3D" id="1.10.510.10">
    <property type="entry name" value="Transferase(Phosphotransferase) domain 1"/>
    <property type="match status" value="1"/>
</dbReference>
<dbReference type="SUPFAM" id="SSF56112">
    <property type="entry name" value="Protein kinase-like (PK-like)"/>
    <property type="match status" value="1"/>
</dbReference>
<dbReference type="EMBL" id="PKPP01000052">
    <property type="protein sequence ID" value="PWA98734.1"/>
    <property type="molecule type" value="Genomic_DNA"/>
</dbReference>
<name>A0A2U1QL50_ARTAN</name>
<feature type="compositionally biased region" description="Low complexity" evidence="10">
    <location>
        <begin position="316"/>
        <end position="331"/>
    </location>
</feature>
<keyword evidence="3" id="KW-0813">Transport</keyword>
<dbReference type="PANTHER" id="PTHR31618:SF7">
    <property type="entry name" value="MECHANOSENSITIVE ION CHANNEL PROTEIN"/>
    <property type="match status" value="1"/>
</dbReference>
<comment type="subcellular location">
    <subcellularLocation>
        <location evidence="1">Membrane</location>
        <topology evidence="1">Multi-pass membrane protein</topology>
    </subcellularLocation>
</comment>
<dbReference type="SUPFAM" id="SSF50182">
    <property type="entry name" value="Sm-like ribonucleoproteins"/>
    <property type="match status" value="1"/>
</dbReference>
<evidence type="ECO:0000256" key="1">
    <source>
        <dbReference type="ARBA" id="ARBA00004141"/>
    </source>
</evidence>
<dbReference type="GO" id="GO:0008381">
    <property type="term" value="F:mechanosensitive monoatomic ion channel activity"/>
    <property type="evidence" value="ECO:0007669"/>
    <property type="project" value="TreeGrafter"/>
</dbReference>
<sequence>MNMGFKLKYIPKGIRKVVQLSIYMTMPILLIADTFVANQDYYRLRKKVVTNGAHVISCGSRYGKRAICCHRFTILSIKLQKVQKNERVARKQSYKTSSNDTVTRSANFPIKVLCGVDYDDLKRLFIVSKTLEKLDMKPNNLLVGPPGQLKLADFGLARIYAEFMEKESLDGDHEVVVEISSPEQTSNTNDANGNGKVDAAAEGIEKQESGSYSFKKFLQIDPPPALPATMLQAAPVNIDPGLRSRKKVPSFTSSSTLEIPKADPVAALKVEDDTGKRSLASSPYPKPKSRLIEPAIPNNWKMENDKVKSGSPSQETKTPIVSTPITPTTTQTEEDDDDDVYYTKLLQAKQTVKKSKKKKVLFFIEFSIFVCVSVVLVLSLTVDKLVNRYIWSLELWKWCVLVLAIFCGRLFSEWFTTAIVFLIEKEYMLKKKVLYFLYSLQKSVQVFIWLGLILLTWGLLINHGVRRSRNTSKVLNYITRGIASTLVGSGAWVIKTLLVKLLASSFHVKLFFDRIQENIFHQYILQTLSGPPLMEDTESLPSRQLNFRSEAGTQKKEKVIDVKKLQKMKKGKVSAWTMKGLIKVVRKSGFSTLTKTLDETEDNAEQYEQKEGNITCEWEAQNAGRAIFLNVAKHRKYIEEDDLLRFMTIDDVKKVLPLFEGAVETGKIKKKSFNNWVIKIPTFINLGVQVNVYKERKYLALSLNDTKTAIEELNKLVSGLTVFVVLIVWLLLMGIATTEVLLFISSQLLLGVFMFGTSAKTAFEAIIFVFIMHPFDVGDRCVVDGVQLVVEEVNILTTIFLRYDNEKIFYPNAILATKAISNFNRSPEMSDSIEFDLDVSTSIEKILALKDKIKAYIESKPQLWRPNHSVRVREIENVNKMKMSLYVTHTINFQNHEEKSDRKSNLVLELKNIFEQLDIQYHLLPQEVLIRYVGSASPPATTATRLS</sequence>
<evidence type="ECO:0000256" key="11">
    <source>
        <dbReference type="SAM" id="Phobius"/>
    </source>
</evidence>
<protein>
    <submittedName>
        <fullName evidence="13">Mechanosensitive ion channel MscS, LSM domain protein</fullName>
    </submittedName>
</protein>
<dbReference type="FunFam" id="2.30.30.60:FF:000003">
    <property type="entry name" value="Predicted mechanosensitive ion channel"/>
    <property type="match status" value="1"/>
</dbReference>
<dbReference type="InterPro" id="IPR023408">
    <property type="entry name" value="MscS_beta-dom_sf"/>
</dbReference>
<feature type="domain" description="Mechanosensitive ion channel MscS" evidence="12">
    <location>
        <begin position="767"/>
        <end position="825"/>
    </location>
</feature>
<feature type="transmembrane region" description="Helical" evidence="11">
    <location>
        <begin position="444"/>
        <end position="465"/>
    </location>
</feature>
<dbReference type="InterPro" id="IPR016688">
    <property type="entry name" value="MscS-like_plants/fungi"/>
</dbReference>
<evidence type="ECO:0000256" key="8">
    <source>
        <dbReference type="ARBA" id="ARBA00023303"/>
    </source>
</evidence>
<dbReference type="STRING" id="35608.A0A2U1QL50"/>
<feature type="transmembrane region" description="Helical" evidence="11">
    <location>
        <begin position="716"/>
        <end position="736"/>
    </location>
</feature>
<comment type="similarity">
    <text evidence="2">Belongs to the MscS (TC 1.A.23) family.</text>
</comment>
<feature type="transmembrane region" description="Helical" evidence="11">
    <location>
        <begin position="748"/>
        <end position="771"/>
    </location>
</feature>
<evidence type="ECO:0000256" key="6">
    <source>
        <dbReference type="ARBA" id="ARBA00023065"/>
    </source>
</evidence>
<dbReference type="Proteomes" id="UP000245207">
    <property type="component" value="Unassembled WGS sequence"/>
</dbReference>
<evidence type="ECO:0000256" key="9">
    <source>
        <dbReference type="SAM" id="Coils"/>
    </source>
</evidence>
<dbReference type="AlphaFoldDB" id="A0A2U1QL50"/>
<accession>A0A2U1QL50</accession>
<proteinExistence type="inferred from homology"/>
<keyword evidence="4 11" id="KW-0812">Transmembrane</keyword>
<dbReference type="OrthoDB" id="544685at2759"/>
<evidence type="ECO:0000313" key="14">
    <source>
        <dbReference type="Proteomes" id="UP000245207"/>
    </source>
</evidence>
<dbReference type="PANTHER" id="PTHR31618">
    <property type="entry name" value="MECHANOSENSITIVE ION CHANNEL PROTEIN 5"/>
    <property type="match status" value="1"/>
</dbReference>
<feature type="transmembrane region" description="Helical" evidence="11">
    <location>
        <begin position="400"/>
        <end position="423"/>
    </location>
</feature>
<comment type="caution">
    <text evidence="13">The sequence shown here is derived from an EMBL/GenBank/DDBJ whole genome shotgun (WGS) entry which is preliminary data.</text>
</comment>
<evidence type="ECO:0000256" key="5">
    <source>
        <dbReference type="ARBA" id="ARBA00022989"/>
    </source>
</evidence>
<keyword evidence="14" id="KW-1185">Reference proteome</keyword>
<evidence type="ECO:0000256" key="2">
    <source>
        <dbReference type="ARBA" id="ARBA00008017"/>
    </source>
</evidence>
<evidence type="ECO:0000313" key="13">
    <source>
        <dbReference type="EMBL" id="PWA98734.1"/>
    </source>
</evidence>
<dbReference type="GO" id="GO:0050982">
    <property type="term" value="P:detection of mechanical stimulus"/>
    <property type="evidence" value="ECO:0007669"/>
    <property type="project" value="UniProtKB-ARBA"/>
</dbReference>
<dbReference type="GO" id="GO:0005886">
    <property type="term" value="C:plasma membrane"/>
    <property type="evidence" value="ECO:0007669"/>
    <property type="project" value="UniProtKB-ARBA"/>
</dbReference>
<keyword evidence="9" id="KW-0175">Coiled coil</keyword>
<feature type="transmembrane region" description="Helical" evidence="11">
    <location>
        <begin position="360"/>
        <end position="380"/>
    </location>
</feature>
<dbReference type="Gene3D" id="2.30.30.60">
    <property type="match status" value="1"/>
</dbReference>
<keyword evidence="7 11" id="KW-0472">Membrane</keyword>
<dbReference type="InterPro" id="IPR006685">
    <property type="entry name" value="MscS_channel_2nd"/>
</dbReference>
<keyword evidence="8" id="KW-0407">Ion channel</keyword>
<feature type="transmembrane region" description="Helical" evidence="11">
    <location>
        <begin position="20"/>
        <end position="37"/>
    </location>
</feature>
<evidence type="ECO:0000259" key="12">
    <source>
        <dbReference type="Pfam" id="PF00924"/>
    </source>
</evidence>
<dbReference type="GO" id="GO:0006820">
    <property type="term" value="P:monoatomic anion transport"/>
    <property type="evidence" value="ECO:0007669"/>
    <property type="project" value="TreeGrafter"/>
</dbReference>
<dbReference type="InterPro" id="IPR010920">
    <property type="entry name" value="LSM_dom_sf"/>
</dbReference>
<feature type="region of interest" description="Disordered" evidence="10">
    <location>
        <begin position="269"/>
        <end position="334"/>
    </location>
</feature>
<dbReference type="Pfam" id="PF00924">
    <property type="entry name" value="MS_channel_2nd"/>
    <property type="match status" value="1"/>
</dbReference>
<keyword evidence="5 11" id="KW-1133">Transmembrane helix</keyword>
<dbReference type="InterPro" id="IPR011009">
    <property type="entry name" value="Kinase-like_dom_sf"/>
</dbReference>
<evidence type="ECO:0000256" key="4">
    <source>
        <dbReference type="ARBA" id="ARBA00022692"/>
    </source>
</evidence>
<evidence type="ECO:0000256" key="3">
    <source>
        <dbReference type="ARBA" id="ARBA00022448"/>
    </source>
</evidence>
<keyword evidence="6" id="KW-0406">Ion transport</keyword>
<feature type="coiled-coil region" evidence="9">
    <location>
        <begin position="590"/>
        <end position="617"/>
    </location>
</feature>
<evidence type="ECO:0000256" key="10">
    <source>
        <dbReference type="SAM" id="MobiDB-lite"/>
    </source>
</evidence>
<evidence type="ECO:0000256" key="7">
    <source>
        <dbReference type="ARBA" id="ARBA00023136"/>
    </source>
</evidence>